<name>A0A7G8BK95_9BACT</name>
<dbReference type="PROSITE" id="PS52015">
    <property type="entry name" value="TONB_CTD"/>
    <property type="match status" value="1"/>
</dbReference>
<evidence type="ECO:0000259" key="12">
    <source>
        <dbReference type="PROSITE" id="PS52015"/>
    </source>
</evidence>
<keyword evidence="6 11" id="KW-0812">Transmembrane</keyword>
<dbReference type="NCBIfam" id="TIGR01352">
    <property type="entry name" value="tonB_Cterm"/>
    <property type="match status" value="1"/>
</dbReference>
<evidence type="ECO:0000313" key="14">
    <source>
        <dbReference type="Proteomes" id="UP000515312"/>
    </source>
</evidence>
<keyword evidence="9 11" id="KW-0472">Membrane</keyword>
<accession>A0A7G8BK95</accession>
<protein>
    <submittedName>
        <fullName evidence="13">TonB family protein</fullName>
    </submittedName>
</protein>
<evidence type="ECO:0000256" key="11">
    <source>
        <dbReference type="SAM" id="Phobius"/>
    </source>
</evidence>
<dbReference type="AlphaFoldDB" id="A0A7G8BK95"/>
<dbReference type="SUPFAM" id="SSF74653">
    <property type="entry name" value="TolA/TonB C-terminal domain"/>
    <property type="match status" value="1"/>
</dbReference>
<dbReference type="Pfam" id="PF13103">
    <property type="entry name" value="TonB_2"/>
    <property type="match status" value="1"/>
</dbReference>
<feature type="domain" description="TonB C-terminal" evidence="12">
    <location>
        <begin position="193"/>
        <end position="284"/>
    </location>
</feature>
<evidence type="ECO:0000256" key="7">
    <source>
        <dbReference type="ARBA" id="ARBA00022927"/>
    </source>
</evidence>
<evidence type="ECO:0000256" key="5">
    <source>
        <dbReference type="ARBA" id="ARBA00022519"/>
    </source>
</evidence>
<evidence type="ECO:0000256" key="9">
    <source>
        <dbReference type="ARBA" id="ARBA00023136"/>
    </source>
</evidence>
<evidence type="ECO:0000256" key="3">
    <source>
        <dbReference type="ARBA" id="ARBA00022448"/>
    </source>
</evidence>
<dbReference type="Proteomes" id="UP000515312">
    <property type="component" value="Chromosome"/>
</dbReference>
<feature type="compositionally biased region" description="Pro residues" evidence="10">
    <location>
        <begin position="87"/>
        <end position="107"/>
    </location>
</feature>
<dbReference type="GO" id="GO:0055085">
    <property type="term" value="P:transmembrane transport"/>
    <property type="evidence" value="ECO:0007669"/>
    <property type="project" value="InterPro"/>
</dbReference>
<feature type="compositionally biased region" description="Polar residues" evidence="10">
    <location>
        <begin position="136"/>
        <end position="156"/>
    </location>
</feature>
<evidence type="ECO:0000256" key="6">
    <source>
        <dbReference type="ARBA" id="ARBA00022692"/>
    </source>
</evidence>
<organism evidence="13 14">
    <name type="scientific">Alloacidobacterium dinghuense</name>
    <dbReference type="NCBI Taxonomy" id="2763107"/>
    <lineage>
        <taxon>Bacteria</taxon>
        <taxon>Pseudomonadati</taxon>
        <taxon>Acidobacteriota</taxon>
        <taxon>Terriglobia</taxon>
        <taxon>Terriglobales</taxon>
        <taxon>Acidobacteriaceae</taxon>
        <taxon>Alloacidobacterium</taxon>
    </lineage>
</organism>
<dbReference type="Gene3D" id="3.30.1150.10">
    <property type="match status" value="1"/>
</dbReference>
<evidence type="ECO:0000256" key="8">
    <source>
        <dbReference type="ARBA" id="ARBA00022989"/>
    </source>
</evidence>
<dbReference type="EMBL" id="CP060394">
    <property type="protein sequence ID" value="QNI32965.1"/>
    <property type="molecule type" value="Genomic_DNA"/>
</dbReference>
<sequence>MRTSARIEVEGNRLGGPAVGSLMLHAGVVALVVVYIFLVGRFHGGIWGNSESAPGAIQATLVSSAPTIPLPSENKPTENVLATQTPSPAPAPPAPEKTVQAPPPDAIPIPEKQKIPPKVKQAPQKAEAPVKPKPQKNVTPTSTKHAQPVPNQQNRANYGEATQSNIPRSMASNPNGNNPVAVNGGDFGSRFPWYVELIRRRTAQNWLTQEVSPSTPAGARVYLSFVVSRDGSPSQIRIAQSSGSPSLDTSCLRAVQRVDSYGPLPGGYNGSSLSVSYYCEEPGR</sequence>
<dbReference type="InterPro" id="IPR037682">
    <property type="entry name" value="TonB_C"/>
</dbReference>
<feature type="region of interest" description="Disordered" evidence="10">
    <location>
        <begin position="68"/>
        <end position="156"/>
    </location>
</feature>
<gene>
    <name evidence="13" type="ORF">H7849_02990</name>
</gene>
<evidence type="ECO:0000256" key="10">
    <source>
        <dbReference type="SAM" id="MobiDB-lite"/>
    </source>
</evidence>
<keyword evidence="8 11" id="KW-1133">Transmembrane helix</keyword>
<dbReference type="InterPro" id="IPR006260">
    <property type="entry name" value="TonB/TolA_C"/>
</dbReference>
<evidence type="ECO:0000256" key="4">
    <source>
        <dbReference type="ARBA" id="ARBA00022475"/>
    </source>
</evidence>
<dbReference type="PANTHER" id="PTHR33446:SF13">
    <property type="entry name" value="TONB PROTEIN"/>
    <property type="match status" value="1"/>
</dbReference>
<dbReference type="KEGG" id="adin:H7849_02990"/>
<evidence type="ECO:0000256" key="2">
    <source>
        <dbReference type="ARBA" id="ARBA00006555"/>
    </source>
</evidence>
<dbReference type="PANTHER" id="PTHR33446">
    <property type="entry name" value="PROTEIN TONB-RELATED"/>
    <property type="match status" value="1"/>
</dbReference>
<evidence type="ECO:0000256" key="1">
    <source>
        <dbReference type="ARBA" id="ARBA00004383"/>
    </source>
</evidence>
<keyword evidence="4" id="KW-1003">Cell membrane</keyword>
<evidence type="ECO:0000313" key="13">
    <source>
        <dbReference type="EMBL" id="QNI32965.1"/>
    </source>
</evidence>
<dbReference type="InterPro" id="IPR051045">
    <property type="entry name" value="TonB-dependent_transducer"/>
</dbReference>
<proteinExistence type="inferred from homology"/>
<reference evidence="13 14" key="1">
    <citation type="submission" date="2020-08" db="EMBL/GenBank/DDBJ databases">
        <title>Edaphobacter telluris sp. nov. and Acidobacterium dinghuensis sp. nov., two acidobacteria isolated from forest soil.</title>
        <authorList>
            <person name="Fu J."/>
            <person name="Qiu L."/>
        </authorList>
    </citation>
    <scope>NUCLEOTIDE SEQUENCE [LARGE SCALE GENOMIC DNA]</scope>
    <source>
        <strain evidence="13">4Y35</strain>
    </source>
</reference>
<dbReference type="RefSeq" id="WP_186744025.1">
    <property type="nucleotide sequence ID" value="NZ_CP060394.1"/>
</dbReference>
<comment type="subcellular location">
    <subcellularLocation>
        <location evidence="1">Cell inner membrane</location>
        <topology evidence="1">Single-pass membrane protein</topology>
        <orientation evidence="1">Periplasmic side</orientation>
    </subcellularLocation>
</comment>
<dbReference type="GO" id="GO:0005886">
    <property type="term" value="C:plasma membrane"/>
    <property type="evidence" value="ECO:0007669"/>
    <property type="project" value="UniProtKB-SubCell"/>
</dbReference>
<keyword evidence="14" id="KW-1185">Reference proteome</keyword>
<comment type="similarity">
    <text evidence="2">Belongs to the TonB family.</text>
</comment>
<keyword evidence="3" id="KW-0813">Transport</keyword>
<keyword evidence="7" id="KW-0653">Protein transport</keyword>
<dbReference type="GO" id="GO:0015031">
    <property type="term" value="P:protein transport"/>
    <property type="evidence" value="ECO:0007669"/>
    <property type="project" value="UniProtKB-KW"/>
</dbReference>
<feature type="transmembrane region" description="Helical" evidence="11">
    <location>
        <begin position="22"/>
        <end position="40"/>
    </location>
</feature>
<keyword evidence="5" id="KW-0997">Cell inner membrane</keyword>